<dbReference type="Pfam" id="PF01568">
    <property type="entry name" value="Molydop_binding"/>
    <property type="match status" value="1"/>
</dbReference>
<evidence type="ECO:0000313" key="2">
    <source>
        <dbReference type="EMBL" id="AGK60802.1"/>
    </source>
</evidence>
<dbReference type="SUPFAM" id="SSF50692">
    <property type="entry name" value="ADC-like"/>
    <property type="match status" value="1"/>
</dbReference>
<dbReference type="OrthoDB" id="378787at2157"/>
<dbReference type="InterPro" id="IPR009010">
    <property type="entry name" value="Asp_de-COase-like_dom_sf"/>
</dbReference>
<proteinExistence type="predicted"/>
<reference evidence="2 3" key="1">
    <citation type="journal article" date="2013" name="Genome Announc.">
        <title>Complete Genome Sequence of the Thermophilic and Facultatively Chemolithoautotrophic Sulfate Reducer Archaeoglobus sulfaticallidus Strain PM70-1T.</title>
        <authorList>
            <person name="Stokke R."/>
            <person name="Hocking W.P."/>
            <person name="Steinsbu B.O."/>
            <person name="Steen I.H."/>
        </authorList>
    </citation>
    <scope>NUCLEOTIDE SEQUENCE [LARGE SCALE GENOMIC DNA]</scope>
    <source>
        <strain evidence="2">PM70-1</strain>
    </source>
</reference>
<dbReference type="eggNOG" id="arCOG02674">
    <property type="taxonomic scope" value="Archaea"/>
</dbReference>
<dbReference type="RefSeq" id="WP_015590400.1">
    <property type="nucleotide sequence ID" value="NC_021169.1"/>
</dbReference>
<gene>
    <name evidence="2" type="ORF">Asulf_00791</name>
</gene>
<evidence type="ECO:0000259" key="1">
    <source>
        <dbReference type="Pfam" id="PF01568"/>
    </source>
</evidence>
<protein>
    <submittedName>
        <fullName evidence="2">Formylmethanofuran dehydrogenase subunit D</fullName>
    </submittedName>
</protein>
<dbReference type="STRING" id="387631.Asulf_00791"/>
<sequence>MKFGKFIKRAVVDVVVARNSHQATAEKDEEEFEKLSAVLFLNPEYAKKMGFKEGDVVEVESGGRAVRLKVMYSDTAPDEGAMMPNSIYSNYLSGDNLKMFKATISSSNLRPTSVKEILERFI</sequence>
<dbReference type="KEGG" id="ast:Asulf_00791"/>
<dbReference type="EMBL" id="CP005290">
    <property type="protein sequence ID" value="AGK60802.1"/>
    <property type="molecule type" value="Genomic_DNA"/>
</dbReference>
<accession>N0BEV0</accession>
<dbReference type="AlphaFoldDB" id="N0BEV0"/>
<dbReference type="GO" id="GO:0016491">
    <property type="term" value="F:oxidoreductase activity"/>
    <property type="evidence" value="ECO:0007669"/>
    <property type="project" value="InterPro"/>
</dbReference>
<dbReference type="HOGENOM" id="CLU_2055928_0_0_2"/>
<dbReference type="Gene3D" id="2.40.40.20">
    <property type="match status" value="1"/>
</dbReference>
<evidence type="ECO:0000313" key="3">
    <source>
        <dbReference type="Proteomes" id="UP000013307"/>
    </source>
</evidence>
<dbReference type="InterPro" id="IPR006657">
    <property type="entry name" value="MoPterin_dinucl-bd_dom"/>
</dbReference>
<organism evidence="2 3">
    <name type="scientific">Archaeoglobus sulfaticallidus PM70-1</name>
    <dbReference type="NCBI Taxonomy" id="387631"/>
    <lineage>
        <taxon>Archaea</taxon>
        <taxon>Methanobacteriati</taxon>
        <taxon>Methanobacteriota</taxon>
        <taxon>Archaeoglobi</taxon>
        <taxon>Archaeoglobales</taxon>
        <taxon>Archaeoglobaceae</taxon>
        <taxon>Archaeoglobus</taxon>
    </lineage>
</organism>
<name>N0BEV0_9EURY</name>
<dbReference type="GeneID" id="15392432"/>
<dbReference type="GO" id="GO:0043546">
    <property type="term" value="F:molybdopterin cofactor binding"/>
    <property type="evidence" value="ECO:0007669"/>
    <property type="project" value="InterPro"/>
</dbReference>
<keyword evidence="3" id="KW-1185">Reference proteome</keyword>
<dbReference type="Proteomes" id="UP000013307">
    <property type="component" value="Chromosome"/>
</dbReference>
<feature type="domain" description="Molybdopterin dinucleotide-binding" evidence="1">
    <location>
        <begin position="18"/>
        <end position="89"/>
    </location>
</feature>
<dbReference type="CDD" id="cd02775">
    <property type="entry name" value="MopB_CT"/>
    <property type="match status" value="1"/>
</dbReference>